<organism evidence="1 2">
    <name type="scientific">Portunus trituberculatus</name>
    <name type="common">Swimming crab</name>
    <name type="synonym">Neptunus trituberculatus</name>
    <dbReference type="NCBI Taxonomy" id="210409"/>
    <lineage>
        <taxon>Eukaryota</taxon>
        <taxon>Metazoa</taxon>
        <taxon>Ecdysozoa</taxon>
        <taxon>Arthropoda</taxon>
        <taxon>Crustacea</taxon>
        <taxon>Multicrustacea</taxon>
        <taxon>Malacostraca</taxon>
        <taxon>Eumalacostraca</taxon>
        <taxon>Eucarida</taxon>
        <taxon>Decapoda</taxon>
        <taxon>Pleocyemata</taxon>
        <taxon>Brachyura</taxon>
        <taxon>Eubrachyura</taxon>
        <taxon>Portunoidea</taxon>
        <taxon>Portunidae</taxon>
        <taxon>Portuninae</taxon>
        <taxon>Portunus</taxon>
    </lineage>
</organism>
<protein>
    <submittedName>
        <fullName evidence="1">Uncharacterized protein</fullName>
    </submittedName>
</protein>
<proteinExistence type="predicted"/>
<accession>A0A5B7HHM7</accession>
<gene>
    <name evidence="1" type="ORF">E2C01_063893</name>
</gene>
<name>A0A5B7HHM7_PORTR</name>
<sequence>MCWRQDAAVTHCWWEMRPREDQLLPASLLLGGLLTLTWDANPSLKACLK</sequence>
<evidence type="ECO:0000313" key="2">
    <source>
        <dbReference type="Proteomes" id="UP000324222"/>
    </source>
</evidence>
<reference evidence="1 2" key="1">
    <citation type="submission" date="2019-05" db="EMBL/GenBank/DDBJ databases">
        <title>Another draft genome of Portunus trituberculatus and its Hox gene families provides insights of decapod evolution.</title>
        <authorList>
            <person name="Jeong J.-H."/>
            <person name="Song I."/>
            <person name="Kim S."/>
            <person name="Choi T."/>
            <person name="Kim D."/>
            <person name="Ryu S."/>
            <person name="Kim W."/>
        </authorList>
    </citation>
    <scope>NUCLEOTIDE SEQUENCE [LARGE SCALE GENOMIC DNA]</scope>
    <source>
        <tissue evidence="1">Muscle</tissue>
    </source>
</reference>
<evidence type="ECO:0000313" key="1">
    <source>
        <dbReference type="EMBL" id="MPC69663.1"/>
    </source>
</evidence>
<dbReference type="Proteomes" id="UP000324222">
    <property type="component" value="Unassembled WGS sequence"/>
</dbReference>
<dbReference type="AlphaFoldDB" id="A0A5B7HHM7"/>
<dbReference type="EMBL" id="VSRR010029792">
    <property type="protein sequence ID" value="MPC69663.1"/>
    <property type="molecule type" value="Genomic_DNA"/>
</dbReference>
<keyword evidence="2" id="KW-1185">Reference proteome</keyword>
<comment type="caution">
    <text evidence="1">The sequence shown here is derived from an EMBL/GenBank/DDBJ whole genome shotgun (WGS) entry which is preliminary data.</text>
</comment>